<proteinExistence type="predicted"/>
<gene>
    <name evidence="1" type="ORF">NE237_011566</name>
</gene>
<comment type="caution">
    <text evidence="1">The sequence shown here is derived from an EMBL/GenBank/DDBJ whole genome shotgun (WGS) entry which is preliminary data.</text>
</comment>
<evidence type="ECO:0000313" key="1">
    <source>
        <dbReference type="EMBL" id="KAJ4954783.1"/>
    </source>
</evidence>
<dbReference type="Proteomes" id="UP001141806">
    <property type="component" value="Unassembled WGS sequence"/>
</dbReference>
<dbReference type="PANTHER" id="PTHR21689:SF2">
    <property type="entry name" value="PROTEIN LIN-9 HOMOLOG"/>
    <property type="match status" value="1"/>
</dbReference>
<accession>A0A9Q0JYD4</accession>
<dbReference type="OrthoDB" id="1706367at2759"/>
<organism evidence="1 2">
    <name type="scientific">Protea cynaroides</name>
    <dbReference type="NCBI Taxonomy" id="273540"/>
    <lineage>
        <taxon>Eukaryota</taxon>
        <taxon>Viridiplantae</taxon>
        <taxon>Streptophyta</taxon>
        <taxon>Embryophyta</taxon>
        <taxon>Tracheophyta</taxon>
        <taxon>Spermatophyta</taxon>
        <taxon>Magnoliopsida</taxon>
        <taxon>Proteales</taxon>
        <taxon>Proteaceae</taxon>
        <taxon>Protea</taxon>
    </lineage>
</organism>
<dbReference type="AlphaFoldDB" id="A0A9Q0JYD4"/>
<dbReference type="InterPro" id="IPR010561">
    <property type="entry name" value="LIN-9/ALY1"/>
</dbReference>
<dbReference type="GO" id="GO:0017053">
    <property type="term" value="C:transcription repressor complex"/>
    <property type="evidence" value="ECO:0007669"/>
    <property type="project" value="InterPro"/>
</dbReference>
<dbReference type="EMBL" id="JAMYWD010000011">
    <property type="protein sequence ID" value="KAJ4954783.1"/>
    <property type="molecule type" value="Genomic_DNA"/>
</dbReference>
<reference evidence="1" key="1">
    <citation type="journal article" date="2023" name="Plant J.">
        <title>The genome of the king protea, Protea cynaroides.</title>
        <authorList>
            <person name="Chang J."/>
            <person name="Duong T.A."/>
            <person name="Schoeman C."/>
            <person name="Ma X."/>
            <person name="Roodt D."/>
            <person name="Barker N."/>
            <person name="Li Z."/>
            <person name="Van de Peer Y."/>
            <person name="Mizrachi E."/>
        </authorList>
    </citation>
    <scope>NUCLEOTIDE SEQUENCE</scope>
    <source>
        <tissue evidence="1">Young leaves</tissue>
    </source>
</reference>
<protein>
    <submittedName>
        <fullName evidence="1">Uncharacterized protein</fullName>
    </submittedName>
</protein>
<dbReference type="GO" id="GO:0051726">
    <property type="term" value="P:regulation of cell cycle"/>
    <property type="evidence" value="ECO:0007669"/>
    <property type="project" value="TreeGrafter"/>
</dbReference>
<sequence>MVKVIDYLGCVKMFLYDKEQHVDRVNGISEAKAAASQIVNAQEATYTEHCTLPQIQAKETDLQALSELTRALYKKEALLLELRHMNDEVEGNHKDGENFLKGLEPFKKQYAMVLVQLQAANDQVSSALLYLRQRNTYPTNPQFPLMKSVANLVSLGGPLGSFDHSGFLCQESGSHVAAIVDSSRLKAKTMVDTAVQTCTERQYPPAEVAQILDSAVTSLKPCSQNLHVYGEIQRCMGIV</sequence>
<dbReference type="GO" id="GO:0006351">
    <property type="term" value="P:DNA-templated transcription"/>
    <property type="evidence" value="ECO:0007669"/>
    <property type="project" value="InterPro"/>
</dbReference>
<name>A0A9Q0JYD4_9MAGN</name>
<dbReference type="GO" id="GO:0005654">
    <property type="term" value="C:nucleoplasm"/>
    <property type="evidence" value="ECO:0007669"/>
    <property type="project" value="TreeGrafter"/>
</dbReference>
<dbReference type="GO" id="GO:0003677">
    <property type="term" value="F:DNA binding"/>
    <property type="evidence" value="ECO:0007669"/>
    <property type="project" value="TreeGrafter"/>
</dbReference>
<keyword evidence="2" id="KW-1185">Reference proteome</keyword>
<evidence type="ECO:0000313" key="2">
    <source>
        <dbReference type="Proteomes" id="UP001141806"/>
    </source>
</evidence>
<dbReference type="GO" id="GO:0006357">
    <property type="term" value="P:regulation of transcription by RNA polymerase II"/>
    <property type="evidence" value="ECO:0007669"/>
    <property type="project" value="TreeGrafter"/>
</dbReference>
<dbReference type="PANTHER" id="PTHR21689">
    <property type="entry name" value="LIN-9"/>
    <property type="match status" value="1"/>
</dbReference>